<comment type="caution">
    <text evidence="2">The sequence shown here is derived from an EMBL/GenBank/DDBJ whole genome shotgun (WGS) entry which is preliminary data.</text>
</comment>
<proteinExistence type="predicted"/>
<dbReference type="GO" id="GO:0016758">
    <property type="term" value="F:hexosyltransferase activity"/>
    <property type="evidence" value="ECO:0007669"/>
    <property type="project" value="InterPro"/>
</dbReference>
<name>X0ZAR2_9ZZZZ</name>
<dbReference type="EMBL" id="BART01000847">
    <property type="protein sequence ID" value="GAG57493.1"/>
    <property type="molecule type" value="Genomic_DNA"/>
</dbReference>
<dbReference type="Pfam" id="PF04101">
    <property type="entry name" value="Glyco_tran_28_C"/>
    <property type="match status" value="1"/>
</dbReference>
<dbReference type="Gene3D" id="3.40.50.2000">
    <property type="entry name" value="Glycogen Phosphorylase B"/>
    <property type="match status" value="1"/>
</dbReference>
<gene>
    <name evidence="2" type="ORF">S01H4_03450</name>
</gene>
<dbReference type="PANTHER" id="PTHR21015:SF22">
    <property type="entry name" value="GLYCOSYLTRANSFERASE"/>
    <property type="match status" value="1"/>
</dbReference>
<dbReference type="InterPro" id="IPR007235">
    <property type="entry name" value="Glyco_trans_28_C"/>
</dbReference>
<dbReference type="PANTHER" id="PTHR21015">
    <property type="entry name" value="UDP-N-ACETYLGLUCOSAMINE--N-ACETYLMURAMYL-(PENTAPEPTIDE) PYROPHOSPHORYL-UNDECAPRENOL N-ACETYLGLUCOSAMINE TRANSFERASE 1"/>
    <property type="match status" value="1"/>
</dbReference>
<dbReference type="SUPFAM" id="SSF53756">
    <property type="entry name" value="UDP-Glycosyltransferase/glycogen phosphorylase"/>
    <property type="match status" value="1"/>
</dbReference>
<organism evidence="2">
    <name type="scientific">marine sediment metagenome</name>
    <dbReference type="NCBI Taxonomy" id="412755"/>
    <lineage>
        <taxon>unclassified sequences</taxon>
        <taxon>metagenomes</taxon>
        <taxon>ecological metagenomes</taxon>
    </lineage>
</organism>
<protein>
    <recommendedName>
        <fullName evidence="1">Glycosyl transferase family 28 C-terminal domain-containing protein</fullName>
    </recommendedName>
</protein>
<feature type="domain" description="Glycosyl transferase family 28 C-terminal" evidence="1">
    <location>
        <begin position="32"/>
        <end position="199"/>
    </location>
</feature>
<dbReference type="AlphaFoldDB" id="X0ZAR2"/>
<evidence type="ECO:0000313" key="2">
    <source>
        <dbReference type="EMBL" id="GAG57493.1"/>
    </source>
</evidence>
<accession>X0ZAR2</accession>
<evidence type="ECO:0000259" key="1">
    <source>
        <dbReference type="Pfam" id="PF04101"/>
    </source>
</evidence>
<sequence length="210" mass="23530">MIFTGNPLRFKNIKQSTDREYKKFNLDSSKKTILVLGGSKGAASINRAVQGGIDLIKDVIKNDWQVLLISGQDDYDNIMKIVGEDHKIFSVEPYLHDIEKAYSLADLVICRAGATTLAEIGVYSLPAILIPYPYATHNHQGINAKIFEREGAAILILEKDLSGEKLAQVLLDLLKNKNQLEMMAKKSRELSNLNSAKKIVDYISDYFKKI</sequence>
<reference evidence="2" key="1">
    <citation type="journal article" date="2014" name="Front. Microbiol.">
        <title>High frequency of phylogenetically diverse reductive dehalogenase-homologous genes in deep subseafloor sedimentary metagenomes.</title>
        <authorList>
            <person name="Kawai M."/>
            <person name="Futagami T."/>
            <person name="Toyoda A."/>
            <person name="Takaki Y."/>
            <person name="Nishi S."/>
            <person name="Hori S."/>
            <person name="Arai W."/>
            <person name="Tsubouchi T."/>
            <person name="Morono Y."/>
            <person name="Uchiyama I."/>
            <person name="Ito T."/>
            <person name="Fujiyama A."/>
            <person name="Inagaki F."/>
            <person name="Takami H."/>
        </authorList>
    </citation>
    <scope>NUCLEOTIDE SEQUENCE</scope>
    <source>
        <strain evidence="2">Expedition CK06-06</strain>
    </source>
</reference>
<dbReference type="CDD" id="cd03785">
    <property type="entry name" value="GT28_MurG"/>
    <property type="match status" value="1"/>
</dbReference>